<dbReference type="Gene3D" id="3.40.50.10810">
    <property type="entry name" value="Tandem AAA-ATPase domain"/>
    <property type="match status" value="1"/>
</dbReference>
<dbReference type="GO" id="GO:0005524">
    <property type="term" value="F:ATP binding"/>
    <property type="evidence" value="ECO:0007669"/>
    <property type="project" value="InterPro"/>
</dbReference>
<proteinExistence type="predicted"/>
<dbReference type="Pfam" id="PF00176">
    <property type="entry name" value="SNF2-rel_dom"/>
    <property type="match status" value="1"/>
</dbReference>
<evidence type="ECO:0000259" key="5">
    <source>
        <dbReference type="PROSITE" id="PS51194"/>
    </source>
</evidence>
<dbReference type="PROSITE" id="PS51192">
    <property type="entry name" value="HELICASE_ATP_BIND_1"/>
    <property type="match status" value="1"/>
</dbReference>
<keyword evidence="2" id="KW-0862">Zinc</keyword>
<dbReference type="GO" id="GO:0016787">
    <property type="term" value="F:hydrolase activity"/>
    <property type="evidence" value="ECO:0007669"/>
    <property type="project" value="UniProtKB-KW"/>
</dbReference>
<keyword evidence="1" id="KW-0378">Hydrolase</keyword>
<evidence type="ECO:0000313" key="6">
    <source>
        <dbReference type="EMBL" id="QTA81154.1"/>
    </source>
</evidence>
<keyword evidence="7" id="KW-1185">Reference proteome</keyword>
<dbReference type="KEGG" id="dli:dnl_34850"/>
<sequence>MLNLDREYIRKNIAYSDIIFKRGTHIYEHGAFACAESNPDIGHFVYNIDGTYGDYTAQVQIFDEDVNTDCDCPYPGKGCKHTVAVLLDVIDRLKGWQNAGKDKIKQEMQQERFLSSEEIKEQALEDRKKRALSEDFTIELGDMYKGEHIVETPLGKQYQVTIHNPVTGQGHCSCPDFETNKLNTCKHLIRLSSYLNKKHDLKKRMKEELFPFIDIFWDSVHEMPRLFCERPEKEIIDIKNLLSNYFDTQGLFKKNFTEFIDFLSGIKGNKRVRIQEIVLKRLDYELLNQQLEKLSKTEMPGLSMIKGSLYPYQEEGIRFGLYKRAALIGDEMGLGKTLQSIAIGILKKQIFGFEQILVITAASLKEQWKREIEKFSDEKAVIVAGDPVKRRNIYETDKTLFKITNYEAVLRDVTIISALKPDLVILDEAQRIKNFTTKTADAVKCLPKKHALVLTGTPLENKLEDVYSIIQFLDPYLLSPLWKFAGDHFMISRDKKGKILGYHNLDDLQKKLKPIVIRRKKKEVLSELPDEIINNYFLELSDQQAKIHTGYLQLLMPLLHKKFLTPMDLHHIQVLLLKMRMVCDSTYLIDRKTNISPKLKELEGILDELVVENKRKVVVFSEWTTMTFLIAKYLSDTGIKFVELSGKIPVVKRQALIDEFTNNPECMVFLSTDAGGTGLNLQAADCVINFELPWNPARMNQRIGRVSRIGQESSCINIVNLIAKNSIEEKILAGIQLKTRLFEGVFEDGPDKVEFSNAKRVEMLNKLRELMGETALLPVDEPRAGEEIPEDTPHFLNPEVMNKEDHCLAYESEEEYPDMPAGDENRVAAQSLDDKESVSILESQSPEKIENVLNSGMQFISGLMEMATGQKVKPVEGDDSRMVRIDRQTGEVTMKFKLPGF</sequence>
<evidence type="ECO:0000259" key="3">
    <source>
        <dbReference type="PROSITE" id="PS50966"/>
    </source>
</evidence>
<dbReference type="InterPro" id="IPR038718">
    <property type="entry name" value="SNF2-like_sf"/>
</dbReference>
<name>A0A975B8W9_9BACT</name>
<organism evidence="6 7">
    <name type="scientific">Desulfonema limicola</name>
    <dbReference type="NCBI Taxonomy" id="45656"/>
    <lineage>
        <taxon>Bacteria</taxon>
        <taxon>Pseudomonadati</taxon>
        <taxon>Thermodesulfobacteriota</taxon>
        <taxon>Desulfobacteria</taxon>
        <taxon>Desulfobacterales</taxon>
        <taxon>Desulfococcaceae</taxon>
        <taxon>Desulfonema</taxon>
    </lineage>
</organism>
<feature type="domain" description="Helicase ATP-binding" evidence="4">
    <location>
        <begin position="317"/>
        <end position="476"/>
    </location>
</feature>
<dbReference type="InterPro" id="IPR001650">
    <property type="entry name" value="Helicase_C-like"/>
</dbReference>
<dbReference type="EMBL" id="CP061799">
    <property type="protein sequence ID" value="QTA81154.1"/>
    <property type="molecule type" value="Genomic_DNA"/>
</dbReference>
<dbReference type="Pfam" id="PF04434">
    <property type="entry name" value="SWIM"/>
    <property type="match status" value="2"/>
</dbReference>
<dbReference type="SMART" id="SM00487">
    <property type="entry name" value="DEXDc"/>
    <property type="match status" value="1"/>
</dbReference>
<dbReference type="InterPro" id="IPR000330">
    <property type="entry name" value="SNF2_N"/>
</dbReference>
<dbReference type="RefSeq" id="WP_207687225.1">
    <property type="nucleotide sequence ID" value="NZ_CP061799.1"/>
</dbReference>
<dbReference type="CDD" id="cd17919">
    <property type="entry name" value="DEXHc_Snf"/>
    <property type="match status" value="1"/>
</dbReference>
<evidence type="ECO:0000259" key="4">
    <source>
        <dbReference type="PROSITE" id="PS51192"/>
    </source>
</evidence>
<feature type="domain" description="SWIM-type" evidence="3">
    <location>
        <begin position="55"/>
        <end position="90"/>
    </location>
</feature>
<evidence type="ECO:0000256" key="2">
    <source>
        <dbReference type="PROSITE-ProRule" id="PRU00325"/>
    </source>
</evidence>
<gene>
    <name evidence="6" type="ORF">dnl_34850</name>
</gene>
<keyword evidence="2" id="KW-0863">Zinc-finger</keyword>
<dbReference type="InterPro" id="IPR027417">
    <property type="entry name" value="P-loop_NTPase"/>
</dbReference>
<dbReference type="InterPro" id="IPR007527">
    <property type="entry name" value="Znf_SWIM"/>
</dbReference>
<dbReference type="PROSITE" id="PS51194">
    <property type="entry name" value="HELICASE_CTER"/>
    <property type="match status" value="1"/>
</dbReference>
<feature type="domain" description="SWIM-type" evidence="3">
    <location>
        <begin position="158"/>
        <end position="196"/>
    </location>
</feature>
<keyword evidence="2" id="KW-0479">Metal-binding</keyword>
<dbReference type="Gene3D" id="3.40.50.300">
    <property type="entry name" value="P-loop containing nucleotide triphosphate hydrolases"/>
    <property type="match status" value="1"/>
</dbReference>
<dbReference type="InterPro" id="IPR049730">
    <property type="entry name" value="SNF2/RAD54-like_C"/>
</dbReference>
<dbReference type="AlphaFoldDB" id="A0A975B8W9"/>
<dbReference type="SUPFAM" id="SSF52540">
    <property type="entry name" value="P-loop containing nucleoside triphosphate hydrolases"/>
    <property type="match status" value="2"/>
</dbReference>
<dbReference type="InterPro" id="IPR014001">
    <property type="entry name" value="Helicase_ATP-bd"/>
</dbReference>
<feature type="domain" description="Helicase C-terminal" evidence="5">
    <location>
        <begin position="605"/>
        <end position="754"/>
    </location>
</feature>
<dbReference type="GO" id="GO:0008270">
    <property type="term" value="F:zinc ion binding"/>
    <property type="evidence" value="ECO:0007669"/>
    <property type="project" value="UniProtKB-KW"/>
</dbReference>
<protein>
    <submittedName>
        <fullName evidence="6">SNF2 domain-containing protein</fullName>
    </submittedName>
</protein>
<accession>A0A975B8W9</accession>
<reference evidence="6" key="1">
    <citation type="journal article" date="2021" name="Microb. Physiol.">
        <title>Proteogenomic Insights into the Physiology of Marine, Sulfate-Reducing, Filamentous Desulfonema limicola and Desulfonema magnum.</title>
        <authorList>
            <person name="Schnaars V."/>
            <person name="Wohlbrand L."/>
            <person name="Scheve S."/>
            <person name="Hinrichs C."/>
            <person name="Reinhardt R."/>
            <person name="Rabus R."/>
        </authorList>
    </citation>
    <scope>NUCLEOTIDE SEQUENCE</scope>
    <source>
        <strain evidence="6">5ac10</strain>
    </source>
</reference>
<dbReference type="CDD" id="cd18793">
    <property type="entry name" value="SF2_C_SNF"/>
    <property type="match status" value="1"/>
</dbReference>
<dbReference type="Pfam" id="PF00271">
    <property type="entry name" value="Helicase_C"/>
    <property type="match status" value="1"/>
</dbReference>
<dbReference type="PROSITE" id="PS50966">
    <property type="entry name" value="ZF_SWIM"/>
    <property type="match status" value="2"/>
</dbReference>
<dbReference type="SMART" id="SM00490">
    <property type="entry name" value="HELICc"/>
    <property type="match status" value="1"/>
</dbReference>
<dbReference type="PANTHER" id="PTHR10799">
    <property type="entry name" value="SNF2/RAD54 HELICASE FAMILY"/>
    <property type="match status" value="1"/>
</dbReference>
<evidence type="ECO:0000313" key="7">
    <source>
        <dbReference type="Proteomes" id="UP000663720"/>
    </source>
</evidence>
<evidence type="ECO:0000256" key="1">
    <source>
        <dbReference type="ARBA" id="ARBA00022801"/>
    </source>
</evidence>
<dbReference type="Proteomes" id="UP000663720">
    <property type="component" value="Chromosome"/>
</dbReference>